<evidence type="ECO:0000256" key="1">
    <source>
        <dbReference type="ARBA" id="ARBA00006484"/>
    </source>
</evidence>
<evidence type="ECO:0000313" key="4">
    <source>
        <dbReference type="Proteomes" id="UP000466554"/>
    </source>
</evidence>
<dbReference type="PROSITE" id="PS00061">
    <property type="entry name" value="ADH_SHORT"/>
    <property type="match status" value="1"/>
</dbReference>
<protein>
    <submittedName>
        <fullName evidence="3">Short-chain dehydrogenase</fullName>
    </submittedName>
</protein>
<gene>
    <name evidence="3" type="ORF">MPRF_56640</name>
</gene>
<dbReference type="PRINTS" id="PR00080">
    <property type="entry name" value="SDRFAMILY"/>
</dbReference>
<name>A0A7I7UBY9_MYCPF</name>
<dbReference type="CDD" id="cd05233">
    <property type="entry name" value="SDR_c"/>
    <property type="match status" value="1"/>
</dbReference>
<dbReference type="AlphaFoldDB" id="A0A7I7UBY9"/>
<dbReference type="PANTHER" id="PTHR43639:SF1">
    <property type="entry name" value="SHORT-CHAIN DEHYDROGENASE_REDUCTASE FAMILY PROTEIN"/>
    <property type="match status" value="1"/>
</dbReference>
<accession>A0A7I7UBY9</accession>
<sequence length="241" mass="24979">MTHAVIVTGAAGGIGAAVCERLRSDGYRTIGLDIDRVRAADIPIQIDLRDLDELAALARQLSDVHDVSAIVHNAAVQPIAATGQTSTSDWLDTLRVNVVAVDALVSGARLSLDANHGAIVVVSSVHAHATTGGIGAYAASKAALEGWVRSAALDLGPNIRVNAVSPGAIDTPKLRQGFSRWGQESAEQRRAILLRRTALARIGEPSEVAAAISFLLNQEASFITGSVLLVDGGASARLGTE</sequence>
<dbReference type="PANTHER" id="PTHR43639">
    <property type="entry name" value="OXIDOREDUCTASE, SHORT-CHAIN DEHYDROGENASE/REDUCTASE FAMILY (AFU_ORTHOLOGUE AFUA_5G02870)"/>
    <property type="match status" value="1"/>
</dbReference>
<dbReference type="EMBL" id="AP022598">
    <property type="protein sequence ID" value="BBY78765.1"/>
    <property type="molecule type" value="Genomic_DNA"/>
</dbReference>
<dbReference type="Pfam" id="PF13561">
    <property type="entry name" value="adh_short_C2"/>
    <property type="match status" value="1"/>
</dbReference>
<proteinExistence type="inferred from homology"/>
<reference evidence="3 4" key="1">
    <citation type="journal article" date="2019" name="Emerg. Microbes Infect.">
        <title>Comprehensive subspecies identification of 175 nontuberculous mycobacteria species based on 7547 genomic profiles.</title>
        <authorList>
            <person name="Matsumoto Y."/>
            <person name="Kinjo T."/>
            <person name="Motooka D."/>
            <person name="Nabeya D."/>
            <person name="Jung N."/>
            <person name="Uechi K."/>
            <person name="Horii T."/>
            <person name="Iida T."/>
            <person name="Fujita J."/>
            <person name="Nakamura S."/>
        </authorList>
    </citation>
    <scope>NUCLEOTIDE SEQUENCE [LARGE SCALE GENOMIC DNA]</scope>
    <source>
        <strain evidence="3 4">JCM 6367</strain>
    </source>
</reference>
<comment type="similarity">
    <text evidence="1">Belongs to the short-chain dehydrogenases/reductases (SDR) family.</text>
</comment>
<evidence type="ECO:0000313" key="3">
    <source>
        <dbReference type="EMBL" id="BBY78765.1"/>
    </source>
</evidence>
<dbReference type="PRINTS" id="PR00081">
    <property type="entry name" value="GDHRDH"/>
</dbReference>
<evidence type="ECO:0000256" key="2">
    <source>
        <dbReference type="ARBA" id="ARBA00023002"/>
    </source>
</evidence>
<dbReference type="Proteomes" id="UP000466554">
    <property type="component" value="Chromosome"/>
</dbReference>
<dbReference type="Gene3D" id="3.40.50.720">
    <property type="entry name" value="NAD(P)-binding Rossmann-like Domain"/>
    <property type="match status" value="1"/>
</dbReference>
<organism evidence="3 4">
    <name type="scientific">Mycolicibacterium parafortuitum</name>
    <name type="common">Mycobacterium parafortuitum</name>
    <dbReference type="NCBI Taxonomy" id="39692"/>
    <lineage>
        <taxon>Bacteria</taxon>
        <taxon>Bacillati</taxon>
        <taxon>Actinomycetota</taxon>
        <taxon>Actinomycetes</taxon>
        <taxon>Mycobacteriales</taxon>
        <taxon>Mycobacteriaceae</taxon>
        <taxon>Mycolicibacterium</taxon>
    </lineage>
</organism>
<dbReference type="GO" id="GO:0016491">
    <property type="term" value="F:oxidoreductase activity"/>
    <property type="evidence" value="ECO:0007669"/>
    <property type="project" value="UniProtKB-KW"/>
</dbReference>
<keyword evidence="2" id="KW-0560">Oxidoreductase</keyword>
<dbReference type="InterPro" id="IPR020904">
    <property type="entry name" value="Sc_DH/Rdtase_CS"/>
</dbReference>
<dbReference type="InterPro" id="IPR002347">
    <property type="entry name" value="SDR_fam"/>
</dbReference>
<dbReference type="InterPro" id="IPR036291">
    <property type="entry name" value="NAD(P)-bd_dom_sf"/>
</dbReference>
<dbReference type="SUPFAM" id="SSF51735">
    <property type="entry name" value="NAD(P)-binding Rossmann-fold domains"/>
    <property type="match status" value="1"/>
</dbReference>